<organism evidence="1">
    <name type="scientific">Trypanosoma congolense (strain IL3000)</name>
    <dbReference type="NCBI Taxonomy" id="1068625"/>
    <lineage>
        <taxon>Eukaryota</taxon>
        <taxon>Discoba</taxon>
        <taxon>Euglenozoa</taxon>
        <taxon>Kinetoplastea</taxon>
        <taxon>Metakinetoplastina</taxon>
        <taxon>Trypanosomatida</taxon>
        <taxon>Trypanosomatidae</taxon>
        <taxon>Trypanosoma</taxon>
        <taxon>Nannomonas</taxon>
    </lineage>
</organism>
<dbReference type="AlphaFoldDB" id="G0UV27"/>
<protein>
    <submittedName>
        <fullName evidence="1">Uncharacterized protein TCIL3000_9_6590</fullName>
    </submittedName>
</protein>
<name>G0UV27_TRYCI</name>
<reference evidence="1" key="1">
    <citation type="journal article" date="2012" name="Proc. Natl. Acad. Sci. U.S.A.">
        <title>Antigenic diversity is generated by distinct evolutionary mechanisms in African trypanosome species.</title>
        <authorList>
            <person name="Jackson A.P."/>
            <person name="Berry A."/>
            <person name="Aslett M."/>
            <person name="Allison H.C."/>
            <person name="Burton P."/>
            <person name="Vavrova-Anderson J."/>
            <person name="Brown R."/>
            <person name="Browne H."/>
            <person name="Corton N."/>
            <person name="Hauser H."/>
            <person name="Gamble J."/>
            <person name="Gilderthorp R."/>
            <person name="Marcello L."/>
            <person name="McQuillan J."/>
            <person name="Otto T.D."/>
            <person name="Quail M.A."/>
            <person name="Sanders M.J."/>
            <person name="van Tonder A."/>
            <person name="Ginger M.L."/>
            <person name="Field M.C."/>
            <person name="Barry J.D."/>
            <person name="Hertz-Fowler C."/>
            <person name="Berriman M."/>
        </authorList>
    </citation>
    <scope>NUCLEOTIDE SEQUENCE</scope>
    <source>
        <strain evidence="1">IL3000</strain>
    </source>
</reference>
<accession>G0UV27</accession>
<evidence type="ECO:0000313" key="1">
    <source>
        <dbReference type="EMBL" id="CCC93241.1"/>
    </source>
</evidence>
<dbReference type="VEuPathDB" id="TriTrypDB:TcIL3000_9_6590"/>
<gene>
    <name evidence="1" type="ORF">TCIL3000_9_6590</name>
</gene>
<dbReference type="EMBL" id="HE575322">
    <property type="protein sequence ID" value="CCC93241.1"/>
    <property type="molecule type" value="Genomic_DNA"/>
</dbReference>
<sequence>MVPRCAHRQTLHTTWRSGITQRHIWGLIRRGDLSFAKDQRPAIPNDLEVESSTPQTSMAQCYCCAAWGHHRSACRGSQEVNHGTRRAGASAGGWVVVGIGKSIRTPRRDVCSRTFMHRNVCITTGQGRWIIFFHNPAKNLGKIESTRCPRRRDTRGRNNSPSISPSSILKIHILSNLCVKSGPARPPSFTSCKAYPAGILHEARLTVMWGPPHWGAISYLLKPLFVKKKNSVIRQKAVNHRPRAFWRNMVQHLKVFFVAALSLRPSFWCPYS</sequence>
<proteinExistence type="predicted"/>